<gene>
    <name evidence="1" type="ORF">TNCT_222761</name>
</gene>
<evidence type="ECO:0000313" key="2">
    <source>
        <dbReference type="Proteomes" id="UP000887116"/>
    </source>
</evidence>
<evidence type="ECO:0000313" key="1">
    <source>
        <dbReference type="EMBL" id="GFQ65078.1"/>
    </source>
</evidence>
<reference evidence="1" key="1">
    <citation type="submission" date="2020-07" db="EMBL/GenBank/DDBJ databases">
        <title>Multicomponent nature underlies the extraordinary mechanical properties of spider dragline silk.</title>
        <authorList>
            <person name="Kono N."/>
            <person name="Nakamura H."/>
            <person name="Mori M."/>
            <person name="Yoshida Y."/>
            <person name="Ohtoshi R."/>
            <person name="Malay A.D."/>
            <person name="Moran D.A.P."/>
            <person name="Tomita M."/>
            <person name="Numata K."/>
            <person name="Arakawa K."/>
        </authorList>
    </citation>
    <scope>NUCLEOTIDE SEQUENCE</scope>
</reference>
<accession>A0A8X6EXG2</accession>
<protein>
    <submittedName>
        <fullName evidence="1">Uncharacterized protein</fullName>
    </submittedName>
</protein>
<organism evidence="1 2">
    <name type="scientific">Trichonephila clavata</name>
    <name type="common">Joro spider</name>
    <name type="synonym">Nephila clavata</name>
    <dbReference type="NCBI Taxonomy" id="2740835"/>
    <lineage>
        <taxon>Eukaryota</taxon>
        <taxon>Metazoa</taxon>
        <taxon>Ecdysozoa</taxon>
        <taxon>Arthropoda</taxon>
        <taxon>Chelicerata</taxon>
        <taxon>Arachnida</taxon>
        <taxon>Araneae</taxon>
        <taxon>Araneomorphae</taxon>
        <taxon>Entelegynae</taxon>
        <taxon>Araneoidea</taxon>
        <taxon>Nephilidae</taxon>
        <taxon>Trichonephila</taxon>
    </lineage>
</organism>
<dbReference type="EMBL" id="BMAO01000192">
    <property type="protein sequence ID" value="GFQ65078.1"/>
    <property type="molecule type" value="Genomic_DNA"/>
</dbReference>
<keyword evidence="2" id="KW-1185">Reference proteome</keyword>
<name>A0A8X6EXG2_TRICU</name>
<proteinExistence type="predicted"/>
<dbReference type="Proteomes" id="UP000887116">
    <property type="component" value="Unassembled WGS sequence"/>
</dbReference>
<comment type="caution">
    <text evidence="1">The sequence shown here is derived from an EMBL/GenBank/DDBJ whole genome shotgun (WGS) entry which is preliminary data.</text>
</comment>
<dbReference type="AlphaFoldDB" id="A0A8X6EXG2"/>
<sequence>MISIPSHSRVSLFHRTETGSSPLSTFRCIPSFVPDIPNKCKKTKRISKTKRLLWRSNQLSHANAYMTTPASRLFHSFFFFYQQKRSSPLSTFRCIPPSFVPRHFLTNANKEQKQNKQKRSVCSEAGIEPRAFHMQSERSTTELHPASAGDFNSITSRVFSISSQNRL</sequence>